<name>A0A5J9VVA0_9POAL</name>
<sequence length="178" mass="19557">MFPYPPSPSNADLARTRACPLLLQPLHRHNQISYGGLATGSSCDLTVQTTSLRRPKHIHSSVVDGSGLFFFPDSGGGSAATLIKVLEAKKASHEQKEFAELQVSPHAGFKNKVSNNLQRLLLMVRSRSCGYLKLLRSPRMHKDEGVDRADISCLASIVNCLPKLRELKFNPPEFCSSV</sequence>
<dbReference type="AlphaFoldDB" id="A0A5J9VVA0"/>
<evidence type="ECO:0000313" key="3">
    <source>
        <dbReference type="Proteomes" id="UP000324897"/>
    </source>
</evidence>
<dbReference type="EMBL" id="RWGY01000035">
    <property type="protein sequence ID" value="TVU13285.1"/>
    <property type="molecule type" value="Genomic_DNA"/>
</dbReference>
<dbReference type="Proteomes" id="UP000324897">
    <property type="component" value="Chromosome 4"/>
</dbReference>
<dbReference type="Gramene" id="TVU13285">
    <property type="protein sequence ID" value="TVU13285"/>
    <property type="gene ID" value="EJB05_40822"/>
</dbReference>
<keyword evidence="3" id="KW-1185">Reference proteome</keyword>
<protein>
    <submittedName>
        <fullName evidence="2">Uncharacterized protein</fullName>
    </submittedName>
</protein>
<comment type="caution">
    <text evidence="2">The sequence shown here is derived from an EMBL/GenBank/DDBJ whole genome shotgun (WGS) entry which is preliminary data.</text>
</comment>
<dbReference type="Gramene" id="TVU40352">
    <property type="protein sequence ID" value="TVU40352"/>
    <property type="gene ID" value="EJB05_13813"/>
</dbReference>
<reference evidence="2 3" key="1">
    <citation type="journal article" date="2019" name="Sci. Rep.">
        <title>A high-quality genome of Eragrostis curvula grass provides insights into Poaceae evolution and supports new strategies to enhance forage quality.</title>
        <authorList>
            <person name="Carballo J."/>
            <person name="Santos B.A.C.M."/>
            <person name="Zappacosta D."/>
            <person name="Garbus I."/>
            <person name="Selva J.P."/>
            <person name="Gallo C.A."/>
            <person name="Diaz A."/>
            <person name="Albertini E."/>
            <person name="Caccamo M."/>
            <person name="Echenique V."/>
        </authorList>
    </citation>
    <scope>NUCLEOTIDE SEQUENCE [LARGE SCALE GENOMIC DNA]</scope>
    <source>
        <strain evidence="3">cv. Victoria</strain>
        <tissue evidence="2">Leaf</tissue>
    </source>
</reference>
<feature type="non-terminal residue" evidence="2">
    <location>
        <position position="1"/>
    </location>
</feature>
<accession>A0A5J9VVA0</accession>
<organism evidence="2 3">
    <name type="scientific">Eragrostis curvula</name>
    <name type="common">weeping love grass</name>
    <dbReference type="NCBI Taxonomy" id="38414"/>
    <lineage>
        <taxon>Eukaryota</taxon>
        <taxon>Viridiplantae</taxon>
        <taxon>Streptophyta</taxon>
        <taxon>Embryophyta</taxon>
        <taxon>Tracheophyta</taxon>
        <taxon>Spermatophyta</taxon>
        <taxon>Magnoliopsida</taxon>
        <taxon>Liliopsida</taxon>
        <taxon>Poales</taxon>
        <taxon>Poaceae</taxon>
        <taxon>PACMAD clade</taxon>
        <taxon>Chloridoideae</taxon>
        <taxon>Eragrostideae</taxon>
        <taxon>Eragrostidinae</taxon>
        <taxon>Eragrostis</taxon>
    </lineage>
</organism>
<proteinExistence type="predicted"/>
<dbReference type="EMBL" id="RWGY01000007">
    <property type="protein sequence ID" value="TVU40352.1"/>
    <property type="molecule type" value="Genomic_DNA"/>
</dbReference>
<gene>
    <name evidence="2" type="ORF">EJB05_13813</name>
    <name evidence="1" type="ORF">EJB05_40822</name>
</gene>
<evidence type="ECO:0000313" key="2">
    <source>
        <dbReference type="EMBL" id="TVU40352.1"/>
    </source>
</evidence>
<evidence type="ECO:0000313" key="1">
    <source>
        <dbReference type="EMBL" id="TVU13285.1"/>
    </source>
</evidence>